<reference evidence="2 3" key="1">
    <citation type="submission" date="2020-08" db="EMBL/GenBank/DDBJ databases">
        <title>Sequencing the genomes of 1000 actinobacteria strains.</title>
        <authorList>
            <person name="Klenk H.-P."/>
        </authorList>
    </citation>
    <scope>NUCLEOTIDE SEQUENCE [LARGE SCALE GENOMIC DNA]</scope>
    <source>
        <strain evidence="2 3">DSM 44936</strain>
    </source>
</reference>
<feature type="transmembrane region" description="Helical" evidence="1">
    <location>
        <begin position="42"/>
        <end position="63"/>
    </location>
</feature>
<dbReference type="EMBL" id="JACHIU010000001">
    <property type="protein sequence ID" value="MBB6472186.1"/>
    <property type="molecule type" value="Genomic_DNA"/>
</dbReference>
<organism evidence="2 3">
    <name type="scientific">Sphaerisporangium rubeum</name>
    <dbReference type="NCBI Taxonomy" id="321317"/>
    <lineage>
        <taxon>Bacteria</taxon>
        <taxon>Bacillati</taxon>
        <taxon>Actinomycetota</taxon>
        <taxon>Actinomycetes</taxon>
        <taxon>Streptosporangiales</taxon>
        <taxon>Streptosporangiaceae</taxon>
        <taxon>Sphaerisporangium</taxon>
    </lineage>
</organism>
<accession>A0A7X0IBN2</accession>
<evidence type="ECO:0000313" key="3">
    <source>
        <dbReference type="Proteomes" id="UP000555564"/>
    </source>
</evidence>
<feature type="transmembrane region" description="Helical" evidence="1">
    <location>
        <begin position="126"/>
        <end position="149"/>
    </location>
</feature>
<comment type="caution">
    <text evidence="2">The sequence shown here is derived from an EMBL/GenBank/DDBJ whole genome shotgun (WGS) entry which is preliminary data.</text>
</comment>
<evidence type="ECO:0008006" key="4">
    <source>
        <dbReference type="Google" id="ProtNLM"/>
    </source>
</evidence>
<evidence type="ECO:0000313" key="2">
    <source>
        <dbReference type="EMBL" id="MBB6472186.1"/>
    </source>
</evidence>
<sequence>MSVTRSGAAALAAGGVLFLLYQTVRPYTGETGAQGAATMASTAWVAAHTMAMAAFVLVTLGLAAAHTVLRTRTSATAAVLTGVGAGLVLPYYGGETFGLHAIAARALRTGDIGLMTLVDDFRYDPVALTMFGVGLLLLGAGAVLAAVAAQRSGAMPAWPLAVLAAACVLLLPQFYGPAPVRMAHGALFALGAVLTAWHLPRTRSAVVAYRTATG</sequence>
<name>A0A7X0IBN2_9ACTN</name>
<proteinExistence type="predicted"/>
<dbReference type="AlphaFoldDB" id="A0A7X0IBN2"/>
<protein>
    <recommendedName>
        <fullName evidence="4">DUF998 domain-containing protein</fullName>
    </recommendedName>
</protein>
<keyword evidence="1" id="KW-0812">Transmembrane</keyword>
<feature type="transmembrane region" description="Helical" evidence="1">
    <location>
        <begin position="156"/>
        <end position="176"/>
    </location>
</feature>
<feature type="transmembrane region" description="Helical" evidence="1">
    <location>
        <begin position="182"/>
        <end position="200"/>
    </location>
</feature>
<dbReference type="Proteomes" id="UP000555564">
    <property type="component" value="Unassembled WGS sequence"/>
</dbReference>
<evidence type="ECO:0000256" key="1">
    <source>
        <dbReference type="SAM" id="Phobius"/>
    </source>
</evidence>
<keyword evidence="1" id="KW-1133">Transmembrane helix</keyword>
<feature type="transmembrane region" description="Helical" evidence="1">
    <location>
        <begin position="75"/>
        <end position="93"/>
    </location>
</feature>
<gene>
    <name evidence="2" type="ORF">BJ992_001617</name>
</gene>
<keyword evidence="1" id="KW-0472">Membrane</keyword>
<dbReference type="RefSeq" id="WP_184979280.1">
    <property type="nucleotide sequence ID" value="NZ_BAAALO010000017.1"/>
</dbReference>
<keyword evidence="3" id="KW-1185">Reference proteome</keyword>